<dbReference type="GO" id="GO:0005886">
    <property type="term" value="C:plasma membrane"/>
    <property type="evidence" value="ECO:0007669"/>
    <property type="project" value="UniProtKB-SubCell"/>
</dbReference>
<evidence type="ECO:0000256" key="2">
    <source>
        <dbReference type="ARBA" id="ARBA00008929"/>
    </source>
</evidence>
<evidence type="ECO:0000313" key="9">
    <source>
        <dbReference type="Proteomes" id="UP000199025"/>
    </source>
</evidence>
<reference evidence="8 9" key="1">
    <citation type="submission" date="2016-10" db="EMBL/GenBank/DDBJ databases">
        <authorList>
            <person name="de Groot N.N."/>
        </authorList>
    </citation>
    <scope>NUCLEOTIDE SEQUENCE [LARGE SCALE GENOMIC DNA]</scope>
    <source>
        <strain evidence="8 9">DSM 44468</strain>
    </source>
</reference>
<dbReference type="Gene3D" id="1.20.1630.10">
    <property type="entry name" value="Formate dehydrogenase/DMSO reductase domain"/>
    <property type="match status" value="1"/>
</dbReference>
<dbReference type="EMBL" id="FORP01000001">
    <property type="protein sequence ID" value="SFI67682.1"/>
    <property type="molecule type" value="Genomic_DNA"/>
</dbReference>
<dbReference type="PANTHER" id="PTHR34856">
    <property type="entry name" value="PROTEIN NRFD"/>
    <property type="match status" value="1"/>
</dbReference>
<evidence type="ECO:0000256" key="3">
    <source>
        <dbReference type="ARBA" id="ARBA00022475"/>
    </source>
</evidence>
<keyword evidence="6 7" id="KW-0472">Membrane</keyword>
<dbReference type="STRING" id="115433.SAMN05421835_101420"/>
<feature type="transmembrane region" description="Helical" evidence="7">
    <location>
        <begin position="95"/>
        <end position="113"/>
    </location>
</feature>
<dbReference type="Pfam" id="PF03916">
    <property type="entry name" value="NrfD"/>
    <property type="match status" value="1"/>
</dbReference>
<evidence type="ECO:0000256" key="6">
    <source>
        <dbReference type="ARBA" id="ARBA00023136"/>
    </source>
</evidence>
<proteinExistence type="inferred from homology"/>
<dbReference type="RefSeq" id="WP_218153370.1">
    <property type="nucleotide sequence ID" value="NZ_CBDQZW010000048.1"/>
</dbReference>
<keyword evidence="4 7" id="KW-0812">Transmembrane</keyword>
<organism evidence="8 9">
    <name type="scientific">Amycolatopsis sacchari</name>
    <dbReference type="NCBI Taxonomy" id="115433"/>
    <lineage>
        <taxon>Bacteria</taxon>
        <taxon>Bacillati</taxon>
        <taxon>Actinomycetota</taxon>
        <taxon>Actinomycetes</taxon>
        <taxon>Pseudonocardiales</taxon>
        <taxon>Pseudonocardiaceae</taxon>
        <taxon>Amycolatopsis</taxon>
    </lineage>
</organism>
<feature type="transmembrane region" description="Helical" evidence="7">
    <location>
        <begin position="133"/>
        <end position="153"/>
    </location>
</feature>
<feature type="transmembrane region" description="Helical" evidence="7">
    <location>
        <begin position="61"/>
        <end position="83"/>
    </location>
</feature>
<evidence type="ECO:0000313" key="8">
    <source>
        <dbReference type="EMBL" id="SFI67682.1"/>
    </source>
</evidence>
<evidence type="ECO:0000256" key="4">
    <source>
        <dbReference type="ARBA" id="ARBA00022692"/>
    </source>
</evidence>
<dbReference type="PANTHER" id="PTHR34856:SF2">
    <property type="entry name" value="PROTEIN NRFD"/>
    <property type="match status" value="1"/>
</dbReference>
<accession>A0A1I3K5E1</accession>
<sequence length="373" mass="39179">MTNGEDPLLRERRSDAGARDIHAQMFGRGDGSREQSAVPKAEFRSYYGRAVLKSPVWEWKIPAYLFTGGLSAGAAMLGAGADLTGRPELRRVGRAGALVSIAASTYFLVADLGRPERFHHMLRVAKPSSPMSVGTWILAAYGPGAGLAGVAELMPRALRRTWPGKLLGWAARPAGLSAAAVAPGVASYTAVLLSQTAVPAWHEAHQYLPFVFTGSAAASGGGLGMLLAPVEEAGPARRLAATGAGLEVVASRLLERRLGLSAEAYTTGKAHRLRKWAEYLTVGGALGTLVAGRSRPAAALSGLALLTGSALQRFGVFEAGVESTRDPKYVVVPQRERLNAGRPARGGDRPPQFPRFVAAARKLRARVSGGQTG</sequence>
<comment type="similarity">
    <text evidence="2">Belongs to the NrfD family.</text>
</comment>
<keyword evidence="3" id="KW-1003">Cell membrane</keyword>
<evidence type="ECO:0000256" key="5">
    <source>
        <dbReference type="ARBA" id="ARBA00022989"/>
    </source>
</evidence>
<name>A0A1I3K5E1_9PSEU</name>
<keyword evidence="5 7" id="KW-1133">Transmembrane helix</keyword>
<gene>
    <name evidence="8" type="ORF">SAMN05421835_101420</name>
</gene>
<dbReference type="Proteomes" id="UP000199025">
    <property type="component" value="Unassembled WGS sequence"/>
</dbReference>
<feature type="transmembrane region" description="Helical" evidence="7">
    <location>
        <begin position="207"/>
        <end position="228"/>
    </location>
</feature>
<comment type="subcellular location">
    <subcellularLocation>
        <location evidence="1">Cell membrane</location>
        <topology evidence="1">Multi-pass membrane protein</topology>
    </subcellularLocation>
</comment>
<evidence type="ECO:0000256" key="7">
    <source>
        <dbReference type="SAM" id="Phobius"/>
    </source>
</evidence>
<dbReference type="InterPro" id="IPR005614">
    <property type="entry name" value="NrfD-like"/>
</dbReference>
<keyword evidence="9" id="KW-1185">Reference proteome</keyword>
<dbReference type="InterPro" id="IPR052049">
    <property type="entry name" value="Electron_transfer_protein"/>
</dbReference>
<evidence type="ECO:0000256" key="1">
    <source>
        <dbReference type="ARBA" id="ARBA00004651"/>
    </source>
</evidence>
<feature type="transmembrane region" description="Helical" evidence="7">
    <location>
        <begin position="174"/>
        <end position="195"/>
    </location>
</feature>
<dbReference type="AlphaFoldDB" id="A0A1I3K5E1"/>
<protein>
    <submittedName>
        <fullName evidence="8">Formate-dependent nitrite reductase, membrane component NrfD</fullName>
    </submittedName>
</protein>